<evidence type="ECO:0000256" key="4">
    <source>
        <dbReference type="ARBA" id="ARBA00022989"/>
    </source>
</evidence>
<dbReference type="GO" id="GO:0042613">
    <property type="term" value="C:MHC class II protein complex"/>
    <property type="evidence" value="ECO:0007669"/>
    <property type="project" value="UniProtKB-KW"/>
</dbReference>
<dbReference type="PANTHER" id="PTHR19944">
    <property type="entry name" value="MHC CLASS II-RELATED"/>
    <property type="match status" value="1"/>
</dbReference>
<keyword evidence="5" id="KW-1064">Adaptive immunity</keyword>
<dbReference type="PROSITE" id="PS00290">
    <property type="entry name" value="IG_MHC"/>
    <property type="match status" value="1"/>
</dbReference>
<keyword evidence="9" id="KW-0491">MHC II</keyword>
<feature type="region of interest" description="Disordered" evidence="10">
    <location>
        <begin position="112"/>
        <end position="133"/>
    </location>
</feature>
<sequence length="459" mass="53286">MNKELLGKLKRKKEASRGWKQGQVGWQEYRETVRAARDQVRKAKALVEISLARDVKDNKKTFYRYISDKRKMRENVGPLWNETGDLVTWDMEKAEVLNDFFASVFTGKGSSHAAQVTEGKGRDWENEEPPTVGEGQVREHLRNLKVHKSMGPDEMRPRVLRELADEVVEKSWQSSDVPTEWKRGNRAPTFKKGEKKDPGKHRLVPQTGASPMAVFQHCFVSECHYLNGTERVRYVVRYSYNRVQYAHYDSDVGHYVGDTPLGEYQAKYWNSQPEILEYRRGQVDAYCRHNYGVWRSFTVERRVRPELSVFPMQSSSLPQTNRLVCSVTGFYPAEIEVKWYKNGQEETERVVSTDVIQNGDWTYQVLVMLETVPQRGDTYMCQVEHASLQHPLTHYWVPPTLGRLERWAHANLMRFNKAKGKVLHVGRGNPKHNSRLGAEWMESSPEEKDLGCWVTRSST</sequence>
<dbReference type="SUPFAM" id="SSF54452">
    <property type="entry name" value="MHC antigen-recognition domain"/>
    <property type="match status" value="1"/>
</dbReference>
<dbReference type="GO" id="GO:0002250">
    <property type="term" value="P:adaptive immune response"/>
    <property type="evidence" value="ECO:0007669"/>
    <property type="project" value="UniProtKB-KW"/>
</dbReference>
<dbReference type="SUPFAM" id="SSF48726">
    <property type="entry name" value="Immunoglobulin"/>
    <property type="match status" value="1"/>
</dbReference>
<keyword evidence="4" id="KW-1133">Transmembrane helix</keyword>
<dbReference type="SMART" id="SM00407">
    <property type="entry name" value="IGc1"/>
    <property type="match status" value="1"/>
</dbReference>
<dbReference type="SMART" id="SM00921">
    <property type="entry name" value="MHC_II_beta"/>
    <property type="match status" value="1"/>
</dbReference>
<dbReference type="PROSITE" id="PS50835">
    <property type="entry name" value="IG_LIKE"/>
    <property type="match status" value="1"/>
</dbReference>
<keyword evidence="6" id="KW-0472">Membrane</keyword>
<feature type="domain" description="Ig-like" evidence="11">
    <location>
        <begin position="305"/>
        <end position="393"/>
    </location>
</feature>
<proteinExistence type="predicted"/>
<evidence type="ECO:0000256" key="2">
    <source>
        <dbReference type="ARBA" id="ARBA00022692"/>
    </source>
</evidence>
<evidence type="ECO:0000256" key="5">
    <source>
        <dbReference type="ARBA" id="ARBA00023130"/>
    </source>
</evidence>
<keyword evidence="7" id="KW-1015">Disulfide bond</keyword>
<dbReference type="InterPro" id="IPR011162">
    <property type="entry name" value="MHC_I/II-like_Ag-recog"/>
</dbReference>
<evidence type="ECO:0000256" key="8">
    <source>
        <dbReference type="ARBA" id="ARBA00023180"/>
    </source>
</evidence>
<dbReference type="EMBL" id="BAAFJT010000032">
    <property type="protein sequence ID" value="GAB0201619.1"/>
    <property type="molecule type" value="Genomic_DNA"/>
</dbReference>
<accession>A0ABC9XVR1</accession>
<evidence type="ECO:0000256" key="7">
    <source>
        <dbReference type="ARBA" id="ARBA00023157"/>
    </source>
</evidence>
<dbReference type="InterPro" id="IPR013783">
    <property type="entry name" value="Ig-like_fold"/>
</dbReference>
<dbReference type="Pfam" id="PF00969">
    <property type="entry name" value="MHC_II_beta"/>
    <property type="match status" value="1"/>
</dbReference>
<comment type="caution">
    <text evidence="12">The sequence shown here is derived from an EMBL/GenBank/DDBJ whole genome shotgun (WGS) entry which is preliminary data.</text>
</comment>
<gene>
    <name evidence="12" type="ORF">GRJ2_002627500</name>
</gene>
<dbReference type="Pfam" id="PF07654">
    <property type="entry name" value="C1-set"/>
    <property type="match status" value="1"/>
</dbReference>
<evidence type="ECO:0000256" key="10">
    <source>
        <dbReference type="SAM" id="MobiDB-lite"/>
    </source>
</evidence>
<dbReference type="GO" id="GO:0002504">
    <property type="term" value="P:antigen processing and presentation of peptide or polysaccharide antigen via MHC class II"/>
    <property type="evidence" value="ECO:0007669"/>
    <property type="project" value="UniProtKB-KW"/>
</dbReference>
<name>A0ABC9XVR1_GRUJA</name>
<dbReference type="PANTHER" id="PTHR19944:SF99">
    <property type="entry name" value="HLA CLASS II HISTOCOMPATIBILITY ANTIGEN, DRB1 BETA CHAIN"/>
    <property type="match status" value="1"/>
</dbReference>
<keyword evidence="13" id="KW-1185">Reference proteome</keyword>
<protein>
    <submittedName>
        <fullName evidence="12">Class II histocompatibility antigen, B-L beta chain-like</fullName>
    </submittedName>
</protein>
<evidence type="ECO:0000313" key="12">
    <source>
        <dbReference type="EMBL" id="GAB0201619.1"/>
    </source>
</evidence>
<evidence type="ECO:0000256" key="3">
    <source>
        <dbReference type="ARBA" id="ARBA00022859"/>
    </source>
</evidence>
<dbReference type="Gene3D" id="3.10.320.10">
    <property type="entry name" value="Class II Histocompatibility Antigen, M Beta Chain, Chain B, domain 1"/>
    <property type="match status" value="1"/>
</dbReference>
<dbReference type="FunFam" id="2.60.40.10:FF:000116">
    <property type="entry name" value="HLA class II histocompatibility antigen, DRB1-1 beta chain"/>
    <property type="match status" value="1"/>
</dbReference>
<dbReference type="FunFam" id="3.10.320.10:FF:000001">
    <property type="entry name" value="HLA class II histocompatibility antigen, DRB1-1 beta chain"/>
    <property type="match status" value="1"/>
</dbReference>
<keyword evidence="8" id="KW-0325">Glycoprotein</keyword>
<dbReference type="InterPro" id="IPR003006">
    <property type="entry name" value="Ig/MHC_CS"/>
</dbReference>
<dbReference type="AlphaFoldDB" id="A0ABC9XVR1"/>
<evidence type="ECO:0000313" key="13">
    <source>
        <dbReference type="Proteomes" id="UP001623348"/>
    </source>
</evidence>
<dbReference type="InterPro" id="IPR003597">
    <property type="entry name" value="Ig_C1-set"/>
</dbReference>
<evidence type="ECO:0000256" key="6">
    <source>
        <dbReference type="ARBA" id="ARBA00023136"/>
    </source>
</evidence>
<dbReference type="InterPro" id="IPR000353">
    <property type="entry name" value="MHC_II_b_N"/>
</dbReference>
<feature type="region of interest" description="Disordered" evidence="10">
    <location>
        <begin position="178"/>
        <end position="202"/>
    </location>
</feature>
<dbReference type="InterPro" id="IPR036179">
    <property type="entry name" value="Ig-like_dom_sf"/>
</dbReference>
<dbReference type="InterPro" id="IPR014745">
    <property type="entry name" value="MHC_II_a/b_N"/>
</dbReference>
<evidence type="ECO:0000256" key="1">
    <source>
        <dbReference type="ARBA" id="ARBA00004479"/>
    </source>
</evidence>
<dbReference type="InterPro" id="IPR050160">
    <property type="entry name" value="MHC/Immunoglobulin"/>
</dbReference>
<dbReference type="InterPro" id="IPR007110">
    <property type="entry name" value="Ig-like_dom"/>
</dbReference>
<evidence type="ECO:0000256" key="9">
    <source>
        <dbReference type="ARBA" id="ARBA00023182"/>
    </source>
</evidence>
<keyword evidence="2" id="KW-0812">Transmembrane</keyword>
<organism evidence="12 13">
    <name type="scientific">Grus japonensis</name>
    <name type="common">Japanese crane</name>
    <name type="synonym">Red-crowned crane</name>
    <dbReference type="NCBI Taxonomy" id="30415"/>
    <lineage>
        <taxon>Eukaryota</taxon>
        <taxon>Metazoa</taxon>
        <taxon>Chordata</taxon>
        <taxon>Craniata</taxon>
        <taxon>Vertebrata</taxon>
        <taxon>Euteleostomi</taxon>
        <taxon>Archelosauria</taxon>
        <taxon>Archosauria</taxon>
        <taxon>Dinosauria</taxon>
        <taxon>Saurischia</taxon>
        <taxon>Theropoda</taxon>
        <taxon>Coelurosauria</taxon>
        <taxon>Aves</taxon>
        <taxon>Neognathae</taxon>
        <taxon>Neoaves</taxon>
        <taxon>Gruiformes</taxon>
        <taxon>Gruidae</taxon>
        <taxon>Grus</taxon>
    </lineage>
</organism>
<dbReference type="CDD" id="cd05766">
    <property type="entry name" value="IgC1_MHC_II_beta"/>
    <property type="match status" value="1"/>
</dbReference>
<dbReference type="Proteomes" id="UP001623348">
    <property type="component" value="Unassembled WGS sequence"/>
</dbReference>
<reference evidence="12 13" key="1">
    <citation type="submission" date="2024-06" db="EMBL/GenBank/DDBJ databases">
        <title>The draft genome of Grus japonensis, version 3.</title>
        <authorList>
            <person name="Nabeshima K."/>
            <person name="Suzuki S."/>
            <person name="Onuma M."/>
        </authorList>
    </citation>
    <scope>NUCLEOTIDE SEQUENCE [LARGE SCALE GENOMIC DNA]</scope>
    <source>
        <strain evidence="12 13">451A</strain>
    </source>
</reference>
<evidence type="ECO:0000259" key="11">
    <source>
        <dbReference type="PROSITE" id="PS50835"/>
    </source>
</evidence>
<keyword evidence="3" id="KW-0391">Immunity</keyword>
<comment type="subcellular location">
    <subcellularLocation>
        <location evidence="1">Membrane</location>
        <topology evidence="1">Single-pass type I membrane protein</topology>
    </subcellularLocation>
</comment>
<dbReference type="Gene3D" id="2.60.40.10">
    <property type="entry name" value="Immunoglobulins"/>
    <property type="match status" value="1"/>
</dbReference>